<sequence length="519" mass="55918">MSESDAIVPPETAMVRKRRRRTRMALITVAVVLVTAGVWGAVTVFRTCGSLGSGVQEIDGDCVGVTDGTYAFHPDLADIQARIAAENARVREHPNGYVSVALLDPLTPTGHSALPPSAVRNRLEGAYTALRRINRYRVAGDPNPQIQLLLANQGSSDDQWRHVLTRLRELSEAEPPLLGVIGLGVSTARTKQQAEDLSGLGIPMVAAVLTADDFEYDHIPGLIKTSPSNRHYVAALRDYLGSTALDSAIMVRDSNSDLGSDLYTRTLEEQFATQMGDYIKFETQQFTGVSGSGDEPPSLFDNVQANICAAADEEGVAILYAGREIDLGDLLESLENRTCTNAPLTVLTAGLELGEVLKDIDLRAAKLTILNAATVDPAGWNRGEEGTPTYYEDFRLAYVNEERFSPRHLRDGGAIMMHDALLTAARAIRLAAPEGSASQLTPKIVRTQLLNINTGYEVRGASGTLRFSKLPARGGTGIPKGKPIPVIQYPHPTDEELPSQRVGRLCVITTGPGILRCGA</sequence>
<name>A0ABV9SD14_9PSEU</name>
<gene>
    <name evidence="1" type="ORF">ACFPCV_32700</name>
</gene>
<dbReference type="SUPFAM" id="SSF53822">
    <property type="entry name" value="Periplasmic binding protein-like I"/>
    <property type="match status" value="1"/>
</dbReference>
<proteinExistence type="predicted"/>
<evidence type="ECO:0008006" key="3">
    <source>
        <dbReference type="Google" id="ProtNLM"/>
    </source>
</evidence>
<evidence type="ECO:0000313" key="2">
    <source>
        <dbReference type="Proteomes" id="UP001595859"/>
    </source>
</evidence>
<protein>
    <recommendedName>
        <fullName evidence="3">ABC-type branched-subunit amino acid transport system substrate-binding protein</fullName>
    </recommendedName>
</protein>
<evidence type="ECO:0000313" key="1">
    <source>
        <dbReference type="EMBL" id="MFC4858280.1"/>
    </source>
</evidence>
<comment type="caution">
    <text evidence="1">The sequence shown here is derived from an EMBL/GenBank/DDBJ whole genome shotgun (WGS) entry which is preliminary data.</text>
</comment>
<reference evidence="2" key="1">
    <citation type="journal article" date="2019" name="Int. J. Syst. Evol. Microbiol.">
        <title>The Global Catalogue of Microorganisms (GCM) 10K type strain sequencing project: providing services to taxonomists for standard genome sequencing and annotation.</title>
        <authorList>
            <consortium name="The Broad Institute Genomics Platform"/>
            <consortium name="The Broad Institute Genome Sequencing Center for Infectious Disease"/>
            <person name="Wu L."/>
            <person name="Ma J."/>
        </authorList>
    </citation>
    <scope>NUCLEOTIDE SEQUENCE [LARGE SCALE GENOMIC DNA]</scope>
    <source>
        <strain evidence="2">ZS-22-S1</strain>
    </source>
</reference>
<organism evidence="1 2">
    <name type="scientific">Actinophytocola glycyrrhizae</name>
    <dbReference type="NCBI Taxonomy" id="2044873"/>
    <lineage>
        <taxon>Bacteria</taxon>
        <taxon>Bacillati</taxon>
        <taxon>Actinomycetota</taxon>
        <taxon>Actinomycetes</taxon>
        <taxon>Pseudonocardiales</taxon>
        <taxon>Pseudonocardiaceae</taxon>
    </lineage>
</organism>
<dbReference type="Proteomes" id="UP001595859">
    <property type="component" value="Unassembled WGS sequence"/>
</dbReference>
<accession>A0ABV9SD14</accession>
<dbReference type="EMBL" id="JBHSIS010000022">
    <property type="protein sequence ID" value="MFC4858280.1"/>
    <property type="molecule type" value="Genomic_DNA"/>
</dbReference>
<dbReference type="Gene3D" id="3.40.50.2300">
    <property type="match status" value="1"/>
</dbReference>
<keyword evidence="2" id="KW-1185">Reference proteome</keyword>
<dbReference type="InterPro" id="IPR028082">
    <property type="entry name" value="Peripla_BP_I"/>
</dbReference>
<dbReference type="RefSeq" id="WP_378060659.1">
    <property type="nucleotide sequence ID" value="NZ_JBHSIS010000022.1"/>
</dbReference>